<dbReference type="RefSeq" id="XP_008606793.1">
    <property type="nucleotide sequence ID" value="XM_008608571.1"/>
</dbReference>
<feature type="coiled-coil region" evidence="1">
    <location>
        <begin position="230"/>
        <end position="257"/>
    </location>
</feature>
<dbReference type="AlphaFoldDB" id="T0QXY5"/>
<evidence type="ECO:0000256" key="1">
    <source>
        <dbReference type="SAM" id="Coils"/>
    </source>
</evidence>
<dbReference type="OrthoDB" id="10342294at2759"/>
<evidence type="ECO:0000313" key="3">
    <source>
        <dbReference type="Proteomes" id="UP000030762"/>
    </source>
</evidence>
<dbReference type="OMA" id="HWEMERK"/>
<proteinExistence type="predicted"/>
<keyword evidence="1" id="KW-0175">Coiled coil</keyword>
<dbReference type="GeneID" id="19943686"/>
<keyword evidence="3" id="KW-1185">Reference proteome</keyword>
<feature type="coiled-coil region" evidence="1">
    <location>
        <begin position="447"/>
        <end position="509"/>
    </location>
</feature>
<accession>T0QXY5</accession>
<dbReference type="Proteomes" id="UP000030762">
    <property type="component" value="Unassembled WGS sequence"/>
</dbReference>
<evidence type="ECO:0000313" key="2">
    <source>
        <dbReference type="EMBL" id="EQC39521.1"/>
    </source>
</evidence>
<name>T0QXY5_SAPDV</name>
<gene>
    <name evidence="2" type="ORF">SDRG_02959</name>
</gene>
<dbReference type="EMBL" id="JH767138">
    <property type="protein sequence ID" value="EQC39521.1"/>
    <property type="molecule type" value="Genomic_DNA"/>
</dbReference>
<sequence length="595" mass="66008">MAQVRPAQPVGKGRYPSGAATTMEQAAKLAKTERDVAIEEAAAALVQVHATKEECRLLKEELAKLQRGKPPAPTQLLDKLWSIVHKIHGGNYSKAQLYQVLVDHLGPSTVATRPFPSEQHTTVDATSLATEVKREMEVLFERSEASMVAVLDASHAQLHANLQVLSTQLSSCGSCARFKQLHAYQADLLLQTKASYELQLQAFEGKIGILFQQLEHEQQRKQAVRASDATTSVLNQLKSAEAKVRALEAQMAMTSTQQARAYETRIEAQCDQVRILEHRLEHEQSMNLQLHWEMERKASKELDELTKTNTELGQEFYIQSQQLHEHEAEIRELTKTVEWLQEAWQGERAQRLHYEHQAHHEAPSHPLDLLSSPEKITKDATAQTLDLGNVDTIVQTKVECCNKPTTAASAQRGFDAAVQCVLPSTMIQATNTDDALLLSAVLGHVEYQNLDADCLRAQENAARSEAALVEAQAQTTQSCNAAAQHEATIAKLQAELHHASELLEAASTQPPVDDNAALASQTALEELHARYTADQLQWRTETSQLVATATSERDFLTSRCVELDASAGLVRAQLAMHVRHWRRECRASPRIDAAT</sequence>
<dbReference type="InParanoid" id="T0QXY5"/>
<organism evidence="2 3">
    <name type="scientific">Saprolegnia diclina (strain VS20)</name>
    <dbReference type="NCBI Taxonomy" id="1156394"/>
    <lineage>
        <taxon>Eukaryota</taxon>
        <taxon>Sar</taxon>
        <taxon>Stramenopiles</taxon>
        <taxon>Oomycota</taxon>
        <taxon>Saprolegniomycetes</taxon>
        <taxon>Saprolegniales</taxon>
        <taxon>Saprolegniaceae</taxon>
        <taxon>Saprolegnia</taxon>
    </lineage>
</organism>
<dbReference type="VEuPathDB" id="FungiDB:SDRG_02959"/>
<reference evidence="2 3" key="1">
    <citation type="submission" date="2012-04" db="EMBL/GenBank/DDBJ databases">
        <title>The Genome Sequence of Saprolegnia declina VS20.</title>
        <authorList>
            <consortium name="The Broad Institute Genome Sequencing Platform"/>
            <person name="Russ C."/>
            <person name="Nusbaum C."/>
            <person name="Tyler B."/>
            <person name="van West P."/>
            <person name="Dieguez-Uribeondo J."/>
            <person name="de Bruijn I."/>
            <person name="Tripathy S."/>
            <person name="Jiang R."/>
            <person name="Young S.K."/>
            <person name="Zeng Q."/>
            <person name="Gargeya S."/>
            <person name="Fitzgerald M."/>
            <person name="Haas B."/>
            <person name="Abouelleil A."/>
            <person name="Alvarado L."/>
            <person name="Arachchi H.M."/>
            <person name="Berlin A."/>
            <person name="Chapman S.B."/>
            <person name="Goldberg J."/>
            <person name="Griggs A."/>
            <person name="Gujja S."/>
            <person name="Hansen M."/>
            <person name="Howarth C."/>
            <person name="Imamovic A."/>
            <person name="Larimer J."/>
            <person name="McCowen C."/>
            <person name="Montmayeur A."/>
            <person name="Murphy C."/>
            <person name="Neiman D."/>
            <person name="Pearson M."/>
            <person name="Priest M."/>
            <person name="Roberts A."/>
            <person name="Saif S."/>
            <person name="Shea T."/>
            <person name="Sisk P."/>
            <person name="Sykes S."/>
            <person name="Wortman J."/>
            <person name="Nusbaum C."/>
            <person name="Birren B."/>
        </authorList>
    </citation>
    <scope>NUCLEOTIDE SEQUENCE [LARGE SCALE GENOMIC DNA]</scope>
    <source>
        <strain evidence="2 3">VS20</strain>
    </source>
</reference>
<feature type="coiled-coil region" evidence="1">
    <location>
        <begin position="295"/>
        <end position="343"/>
    </location>
</feature>
<protein>
    <submittedName>
        <fullName evidence="2">Uncharacterized protein</fullName>
    </submittedName>
</protein>